<dbReference type="NCBIfam" id="TIGR04056">
    <property type="entry name" value="OMP_RagA_SusC"/>
    <property type="match status" value="1"/>
</dbReference>
<keyword evidence="3 8" id="KW-1134">Transmembrane beta strand</keyword>
<feature type="domain" description="TonB-dependent receptor-like beta-barrel" evidence="10">
    <location>
        <begin position="458"/>
        <end position="841"/>
    </location>
</feature>
<dbReference type="Gene3D" id="2.170.130.10">
    <property type="entry name" value="TonB-dependent receptor, plug domain"/>
    <property type="match status" value="1"/>
</dbReference>
<dbReference type="EMBL" id="JAOYOD010000001">
    <property type="protein sequence ID" value="MCV9387261.1"/>
    <property type="molecule type" value="Genomic_DNA"/>
</dbReference>
<dbReference type="InterPro" id="IPR000531">
    <property type="entry name" value="Beta-barrel_TonB"/>
</dbReference>
<dbReference type="SUPFAM" id="SSF49464">
    <property type="entry name" value="Carboxypeptidase regulatory domain-like"/>
    <property type="match status" value="1"/>
</dbReference>
<dbReference type="InterPro" id="IPR008969">
    <property type="entry name" value="CarboxyPept-like_regulatory"/>
</dbReference>
<proteinExistence type="inferred from homology"/>
<organism evidence="12 13">
    <name type="scientific">Reichenbachiella ulvae</name>
    <dbReference type="NCBI Taxonomy" id="2980104"/>
    <lineage>
        <taxon>Bacteria</taxon>
        <taxon>Pseudomonadati</taxon>
        <taxon>Bacteroidota</taxon>
        <taxon>Cytophagia</taxon>
        <taxon>Cytophagales</taxon>
        <taxon>Reichenbachiellaceae</taxon>
        <taxon>Reichenbachiella</taxon>
    </lineage>
</organism>
<dbReference type="Pfam" id="PF07715">
    <property type="entry name" value="Plug"/>
    <property type="match status" value="1"/>
</dbReference>
<evidence type="ECO:0000256" key="3">
    <source>
        <dbReference type="ARBA" id="ARBA00022452"/>
    </source>
</evidence>
<keyword evidence="2 8" id="KW-0813">Transport</keyword>
<evidence type="ECO:0000256" key="8">
    <source>
        <dbReference type="PROSITE-ProRule" id="PRU01360"/>
    </source>
</evidence>
<evidence type="ECO:0000256" key="9">
    <source>
        <dbReference type="RuleBase" id="RU003357"/>
    </source>
</evidence>
<feature type="domain" description="TonB-dependent receptor plug" evidence="11">
    <location>
        <begin position="216"/>
        <end position="322"/>
    </location>
</feature>
<dbReference type="InterPro" id="IPR037066">
    <property type="entry name" value="Plug_dom_sf"/>
</dbReference>
<evidence type="ECO:0000256" key="7">
    <source>
        <dbReference type="ARBA" id="ARBA00023237"/>
    </source>
</evidence>
<evidence type="ECO:0000259" key="10">
    <source>
        <dbReference type="Pfam" id="PF00593"/>
    </source>
</evidence>
<sequence length="858" mass="94723">MSRIFICGIVFQLSVFTLAFSMEGKGQSQSVYDIQLDFESSPEARPLDEALELLSQETGFNFSFIDQEINPASYDIVLNTSGVAMAEVLESISQQTDLSFKRVNDNIFIKRNKVGVKRIVEVIMAVVSGKVTDEFGESLPGTTVLEKGTSNGTVTDIDGKYSLEVSGEESVLSFSFVGYTSQEIRVGNRSTIDVILNADMTSLEEVVVVGYGTQKKEEVTSSLAQVDQKEFVQGNVVDAGQLLQGKVAGLTVANPSGDPTGGTQILLRGNSTLLGSNNSPLVLVNGVPGDLKLVAPEDIESISVLKDGSAAAIYGTRGTNGVILITTKQASDNYASSVDYSANFSTQQITRQLDAEDYRQEIADGLRPAGQDLGSSTDWMDEITRTPFSQIHNITFRGGNSKTNYLVSGNIRDLEGIFIKSDNRTYTGRIDVNHNMFDEKLRFNLGVLSRTVRFNNTGDGMSFNGYTYRQALIRNPTAPVTNEDGSWNEDTGNFNYENSVSRLRESDGQIRSQNTRLTSTIVYEPIKGLQFKSLMSYNQFNNTRGYAESRNHISTLRDGRNGFVSNGTRDVQERLIELTAQYSHNTPNHSVTVLGGYGYQDTYGRDFWMQNNDFQTDAFSYHNPGLGKGIQEGEANIGGSTWSTNLISFFGRGSYSFKDRYLLSGSLRYEAASQLYGTENPWGLFPAISAGWRLENEPFMSGADFVDQLKIRAGYGVTGNPNNEGFRAVTLLTYGSPMYYNGQWINTIYTAQNPNPDLKWEEKHETNIGVDFGLFDNFITGSVDLYKREIKDLLFDYAVPTPPNLAPTTRANVGVMENKGIEVLLNITPISTSDFSWTTTFLFSTNSNKLVSLSNDLY</sequence>
<evidence type="ECO:0000256" key="2">
    <source>
        <dbReference type="ARBA" id="ARBA00022448"/>
    </source>
</evidence>
<protein>
    <submittedName>
        <fullName evidence="12">SusC/RagA family TonB-linked outer membrane protein</fullName>
    </submittedName>
</protein>
<dbReference type="InterPro" id="IPR039426">
    <property type="entry name" value="TonB-dep_rcpt-like"/>
</dbReference>
<evidence type="ECO:0000313" key="13">
    <source>
        <dbReference type="Proteomes" id="UP001300692"/>
    </source>
</evidence>
<dbReference type="Gene3D" id="2.40.170.20">
    <property type="entry name" value="TonB-dependent receptor, beta-barrel domain"/>
    <property type="match status" value="1"/>
</dbReference>
<keyword evidence="4 8" id="KW-0812">Transmembrane</keyword>
<dbReference type="InterPro" id="IPR023997">
    <property type="entry name" value="TonB-dep_OMP_SusC/RagA_CS"/>
</dbReference>
<gene>
    <name evidence="12" type="ORF">N7U62_11345</name>
</gene>
<keyword evidence="6 8" id="KW-0472">Membrane</keyword>
<keyword evidence="13" id="KW-1185">Reference proteome</keyword>
<evidence type="ECO:0000259" key="11">
    <source>
        <dbReference type="Pfam" id="PF07715"/>
    </source>
</evidence>
<dbReference type="Pfam" id="PF00593">
    <property type="entry name" value="TonB_dep_Rec_b-barrel"/>
    <property type="match status" value="1"/>
</dbReference>
<dbReference type="Gene3D" id="2.60.40.1120">
    <property type="entry name" value="Carboxypeptidase-like, regulatory domain"/>
    <property type="match status" value="1"/>
</dbReference>
<evidence type="ECO:0000256" key="6">
    <source>
        <dbReference type="ARBA" id="ARBA00023136"/>
    </source>
</evidence>
<name>A0ABT3CU88_9BACT</name>
<evidence type="ECO:0000313" key="12">
    <source>
        <dbReference type="EMBL" id="MCV9387261.1"/>
    </source>
</evidence>
<dbReference type="RefSeq" id="WP_264138086.1">
    <property type="nucleotide sequence ID" value="NZ_JAOYOD010000001.1"/>
</dbReference>
<evidence type="ECO:0000256" key="5">
    <source>
        <dbReference type="ARBA" id="ARBA00023077"/>
    </source>
</evidence>
<evidence type="ECO:0000256" key="1">
    <source>
        <dbReference type="ARBA" id="ARBA00004571"/>
    </source>
</evidence>
<comment type="subcellular location">
    <subcellularLocation>
        <location evidence="1 8">Cell outer membrane</location>
        <topology evidence="1 8">Multi-pass membrane protein</topology>
    </subcellularLocation>
</comment>
<dbReference type="InterPro" id="IPR012910">
    <property type="entry name" value="Plug_dom"/>
</dbReference>
<dbReference type="Pfam" id="PF13715">
    <property type="entry name" value="CarbopepD_reg_2"/>
    <property type="match status" value="1"/>
</dbReference>
<accession>A0ABT3CU88</accession>
<keyword evidence="7 8" id="KW-0998">Cell outer membrane</keyword>
<evidence type="ECO:0000256" key="4">
    <source>
        <dbReference type="ARBA" id="ARBA00022692"/>
    </source>
</evidence>
<dbReference type="PROSITE" id="PS52016">
    <property type="entry name" value="TONB_DEPENDENT_REC_3"/>
    <property type="match status" value="1"/>
</dbReference>
<dbReference type="NCBIfam" id="TIGR04057">
    <property type="entry name" value="SusC_RagA_signa"/>
    <property type="match status" value="1"/>
</dbReference>
<dbReference type="InterPro" id="IPR036942">
    <property type="entry name" value="Beta-barrel_TonB_sf"/>
</dbReference>
<keyword evidence="5 9" id="KW-0798">TonB box</keyword>
<comment type="caution">
    <text evidence="12">The sequence shown here is derived from an EMBL/GenBank/DDBJ whole genome shotgun (WGS) entry which is preliminary data.</text>
</comment>
<dbReference type="SUPFAM" id="SSF56935">
    <property type="entry name" value="Porins"/>
    <property type="match status" value="1"/>
</dbReference>
<dbReference type="InterPro" id="IPR023996">
    <property type="entry name" value="TonB-dep_OMP_SusC/RagA"/>
</dbReference>
<dbReference type="Proteomes" id="UP001300692">
    <property type="component" value="Unassembled WGS sequence"/>
</dbReference>
<reference evidence="12 13" key="1">
    <citation type="submission" date="2022-10" db="EMBL/GenBank/DDBJ databases">
        <title>Comparative genomics and taxonomic characterization of three novel marine species of genus Reichenbachiella exhibiting antioxidant and polysaccharide degradation activities.</title>
        <authorList>
            <person name="Muhammad N."/>
            <person name="Lee Y.-J."/>
            <person name="Ko J."/>
            <person name="Kim S.-G."/>
        </authorList>
    </citation>
    <scope>NUCLEOTIDE SEQUENCE [LARGE SCALE GENOMIC DNA]</scope>
    <source>
        <strain evidence="12 13">ABR2-5</strain>
    </source>
</reference>
<comment type="similarity">
    <text evidence="8 9">Belongs to the TonB-dependent receptor family.</text>
</comment>